<organism evidence="4 5">
    <name type="scientific">Lophiostoma macrostomum CBS 122681</name>
    <dbReference type="NCBI Taxonomy" id="1314788"/>
    <lineage>
        <taxon>Eukaryota</taxon>
        <taxon>Fungi</taxon>
        <taxon>Dikarya</taxon>
        <taxon>Ascomycota</taxon>
        <taxon>Pezizomycotina</taxon>
        <taxon>Dothideomycetes</taxon>
        <taxon>Pleosporomycetidae</taxon>
        <taxon>Pleosporales</taxon>
        <taxon>Lophiostomataceae</taxon>
        <taxon>Lophiostoma</taxon>
    </lineage>
</organism>
<comment type="similarity">
    <text evidence="2">Belongs to the NAD(P)-dependent epimerase/dehydratase family. Dihydroflavonol-4-reductase subfamily.</text>
</comment>
<sequence length="350" mass="37978">MTSKLVFLTGATGLIGFRVLVFCLRNGYRVRVALRALSKKDVILQTQSIRALSTESNLSFVEVPVFSSETAFDQSLQDVDFVIHVAAPIASVAPGTIKTDLADHYTKSTTNAALNLLNAAQTHRTVKRILFTSSLAALIDYVTDSDATIHTETTRPVNIQQPPYGSTFEAYTAAKVATLSRIEHWVASEKPAFDVVQMAPGHVFGPNELENDPVELLRTGSNRIILAPVTGEAYNSEPGVTVHLDDVAEAHVRALHPSIPGNQLYILSSGGLNGTRLDECLKIVARSFPEHVGETLPNNGSLPSSVFKVDASESARILGINFIPYEQQVRDTVGYYLECVGLRSTPTSLE</sequence>
<dbReference type="OrthoDB" id="2735536at2759"/>
<dbReference type="InterPro" id="IPR001509">
    <property type="entry name" value="Epimerase_deHydtase"/>
</dbReference>
<dbReference type="PANTHER" id="PTHR10366:SF564">
    <property type="entry name" value="STEROL-4-ALPHA-CARBOXYLATE 3-DEHYDROGENASE, DECARBOXYLATING"/>
    <property type="match status" value="1"/>
</dbReference>
<proteinExistence type="inferred from homology"/>
<dbReference type="Proteomes" id="UP000799324">
    <property type="component" value="Unassembled WGS sequence"/>
</dbReference>
<dbReference type="InterPro" id="IPR050425">
    <property type="entry name" value="NAD(P)_dehydrat-like"/>
</dbReference>
<dbReference type="GO" id="GO:0016616">
    <property type="term" value="F:oxidoreductase activity, acting on the CH-OH group of donors, NAD or NADP as acceptor"/>
    <property type="evidence" value="ECO:0007669"/>
    <property type="project" value="TreeGrafter"/>
</dbReference>
<protein>
    <submittedName>
        <fullName evidence="4">NAD(P)-binding protein</fullName>
    </submittedName>
</protein>
<keyword evidence="1" id="KW-0560">Oxidoreductase</keyword>
<gene>
    <name evidence="4" type="ORF">K491DRAFT_704091</name>
</gene>
<dbReference type="InterPro" id="IPR036291">
    <property type="entry name" value="NAD(P)-bd_dom_sf"/>
</dbReference>
<feature type="domain" description="NAD-dependent epimerase/dehydratase" evidence="3">
    <location>
        <begin position="6"/>
        <end position="256"/>
    </location>
</feature>
<dbReference type="EMBL" id="MU004337">
    <property type="protein sequence ID" value="KAF2656382.1"/>
    <property type="molecule type" value="Genomic_DNA"/>
</dbReference>
<dbReference type="PANTHER" id="PTHR10366">
    <property type="entry name" value="NAD DEPENDENT EPIMERASE/DEHYDRATASE"/>
    <property type="match status" value="1"/>
</dbReference>
<reference evidence="4" key="1">
    <citation type="journal article" date="2020" name="Stud. Mycol.">
        <title>101 Dothideomycetes genomes: a test case for predicting lifestyles and emergence of pathogens.</title>
        <authorList>
            <person name="Haridas S."/>
            <person name="Albert R."/>
            <person name="Binder M."/>
            <person name="Bloem J."/>
            <person name="Labutti K."/>
            <person name="Salamov A."/>
            <person name="Andreopoulos B."/>
            <person name="Baker S."/>
            <person name="Barry K."/>
            <person name="Bills G."/>
            <person name="Bluhm B."/>
            <person name="Cannon C."/>
            <person name="Castanera R."/>
            <person name="Culley D."/>
            <person name="Daum C."/>
            <person name="Ezra D."/>
            <person name="Gonzalez J."/>
            <person name="Henrissat B."/>
            <person name="Kuo A."/>
            <person name="Liang C."/>
            <person name="Lipzen A."/>
            <person name="Lutzoni F."/>
            <person name="Magnuson J."/>
            <person name="Mondo S."/>
            <person name="Nolan M."/>
            <person name="Ohm R."/>
            <person name="Pangilinan J."/>
            <person name="Park H.-J."/>
            <person name="Ramirez L."/>
            <person name="Alfaro M."/>
            <person name="Sun H."/>
            <person name="Tritt A."/>
            <person name="Yoshinaga Y."/>
            <person name="Zwiers L.-H."/>
            <person name="Turgeon B."/>
            <person name="Goodwin S."/>
            <person name="Spatafora J."/>
            <person name="Crous P."/>
            <person name="Grigoriev I."/>
        </authorList>
    </citation>
    <scope>NUCLEOTIDE SEQUENCE</scope>
    <source>
        <strain evidence="4">CBS 122681</strain>
    </source>
</reference>
<dbReference type="Pfam" id="PF01370">
    <property type="entry name" value="Epimerase"/>
    <property type="match status" value="1"/>
</dbReference>
<dbReference type="SUPFAM" id="SSF51735">
    <property type="entry name" value="NAD(P)-binding Rossmann-fold domains"/>
    <property type="match status" value="1"/>
</dbReference>
<evidence type="ECO:0000256" key="2">
    <source>
        <dbReference type="ARBA" id="ARBA00023445"/>
    </source>
</evidence>
<dbReference type="AlphaFoldDB" id="A0A6A6T9P2"/>
<evidence type="ECO:0000313" key="5">
    <source>
        <dbReference type="Proteomes" id="UP000799324"/>
    </source>
</evidence>
<evidence type="ECO:0000313" key="4">
    <source>
        <dbReference type="EMBL" id="KAF2656382.1"/>
    </source>
</evidence>
<name>A0A6A6T9P2_9PLEO</name>
<evidence type="ECO:0000256" key="1">
    <source>
        <dbReference type="ARBA" id="ARBA00023002"/>
    </source>
</evidence>
<dbReference type="Gene3D" id="3.40.50.720">
    <property type="entry name" value="NAD(P)-binding Rossmann-like Domain"/>
    <property type="match status" value="1"/>
</dbReference>
<keyword evidence="5" id="KW-1185">Reference proteome</keyword>
<accession>A0A6A6T9P2</accession>
<evidence type="ECO:0000259" key="3">
    <source>
        <dbReference type="Pfam" id="PF01370"/>
    </source>
</evidence>